<dbReference type="EMBL" id="FWFP01000010">
    <property type="protein sequence ID" value="SLN66890.1"/>
    <property type="molecule type" value="Genomic_DNA"/>
</dbReference>
<dbReference type="FunFam" id="3.40.50.720:FF:000084">
    <property type="entry name" value="Short-chain dehydrogenase reductase"/>
    <property type="match status" value="1"/>
</dbReference>
<dbReference type="Proteomes" id="UP000193778">
    <property type="component" value="Unassembled WGS sequence"/>
</dbReference>
<evidence type="ECO:0000313" key="2">
    <source>
        <dbReference type="EMBL" id="SLN66890.1"/>
    </source>
</evidence>
<dbReference type="GO" id="GO:0030497">
    <property type="term" value="P:fatty acid elongation"/>
    <property type="evidence" value="ECO:0007669"/>
    <property type="project" value="TreeGrafter"/>
</dbReference>
<dbReference type="InterPro" id="IPR002347">
    <property type="entry name" value="SDR_fam"/>
</dbReference>
<gene>
    <name evidence="2" type="primary">kduD_5</name>
    <name evidence="2" type="ORF">RUM8411_03352</name>
</gene>
<name>A0A1X7A0X4_9RHOB</name>
<sequence length="233" mass="24514">MKQALVTGGTRGIGAGVARSLAEAGWSVIAASASQSELDAFVLQDGIKVQTLDVTDQVSVDTVFSDLTRLDALVNCAGILMREEEYNIDVFAKVLDVNLTGTMRCCLAAHPLLTETAGAIVNTASMLSTFGGPLVPAYSASKGGVAQLTKALAGRWAEHGVRVNAIAPGWIETEMTQGLREDPARTAGIMARTPMKRWGKPEEVGALVQWLLSENAGFVTGSIYPVDGGYLAM</sequence>
<dbReference type="GO" id="GO:0047001">
    <property type="term" value="F:2-dehydro-3-deoxy-D-gluconate 5-dehydrogenase activity"/>
    <property type="evidence" value="ECO:0007669"/>
    <property type="project" value="UniProtKB-EC"/>
</dbReference>
<comment type="similarity">
    <text evidence="1">Belongs to the short-chain dehydrogenases/reductases (SDR) family.</text>
</comment>
<dbReference type="Pfam" id="PF13561">
    <property type="entry name" value="adh_short_C2"/>
    <property type="match status" value="1"/>
</dbReference>
<evidence type="ECO:0000256" key="1">
    <source>
        <dbReference type="ARBA" id="ARBA00006484"/>
    </source>
</evidence>
<dbReference type="InterPro" id="IPR036291">
    <property type="entry name" value="NAD(P)-bd_dom_sf"/>
</dbReference>
<dbReference type="OrthoDB" id="9796652at2"/>
<dbReference type="SUPFAM" id="SSF51735">
    <property type="entry name" value="NAD(P)-binding Rossmann-fold domains"/>
    <property type="match status" value="1"/>
</dbReference>
<dbReference type="PROSITE" id="PS00061">
    <property type="entry name" value="ADH_SHORT"/>
    <property type="match status" value="1"/>
</dbReference>
<accession>A0A1X7A0X4</accession>
<dbReference type="PANTHER" id="PTHR42760">
    <property type="entry name" value="SHORT-CHAIN DEHYDROGENASES/REDUCTASES FAMILY MEMBER"/>
    <property type="match status" value="1"/>
</dbReference>
<dbReference type="PRINTS" id="PR00080">
    <property type="entry name" value="SDRFAMILY"/>
</dbReference>
<dbReference type="InterPro" id="IPR020904">
    <property type="entry name" value="Sc_DH/Rdtase_CS"/>
</dbReference>
<reference evidence="3" key="1">
    <citation type="submission" date="2017-03" db="EMBL/GenBank/DDBJ databases">
        <authorList>
            <person name="Rodrigo-Torres L."/>
            <person name="Arahal R.D."/>
            <person name="Lucena T."/>
        </authorList>
    </citation>
    <scope>NUCLEOTIDE SEQUENCE [LARGE SCALE GENOMIC DNA]</scope>
    <source>
        <strain evidence="3">CECT 8411</strain>
    </source>
</reference>
<keyword evidence="2" id="KW-0560">Oxidoreductase</keyword>
<proteinExistence type="inferred from homology"/>
<protein>
    <submittedName>
        <fullName evidence="2">2-dehydro-3-deoxy-D-gluconate 5-dehydrogenase</fullName>
        <ecNumber evidence="2">1.1.1.127</ecNumber>
    </submittedName>
</protein>
<dbReference type="RefSeq" id="WP_085823824.1">
    <property type="nucleotide sequence ID" value="NZ_FWFP01000010.1"/>
</dbReference>
<dbReference type="PRINTS" id="PR00081">
    <property type="entry name" value="GDHRDH"/>
</dbReference>
<keyword evidence="3" id="KW-1185">Reference proteome</keyword>
<dbReference type="EC" id="1.1.1.127" evidence="2"/>
<dbReference type="AlphaFoldDB" id="A0A1X7A0X4"/>
<dbReference type="Gene3D" id="3.40.50.720">
    <property type="entry name" value="NAD(P)-binding Rossmann-like Domain"/>
    <property type="match status" value="1"/>
</dbReference>
<dbReference type="PANTHER" id="PTHR42760:SF123">
    <property type="entry name" value="OXIDOREDUCTASE"/>
    <property type="match status" value="1"/>
</dbReference>
<organism evidence="2 3">
    <name type="scientific">Ruegeria meonggei</name>
    <dbReference type="NCBI Taxonomy" id="1446476"/>
    <lineage>
        <taxon>Bacteria</taxon>
        <taxon>Pseudomonadati</taxon>
        <taxon>Pseudomonadota</taxon>
        <taxon>Alphaproteobacteria</taxon>
        <taxon>Rhodobacterales</taxon>
        <taxon>Roseobacteraceae</taxon>
        <taxon>Ruegeria</taxon>
    </lineage>
</organism>
<evidence type="ECO:0000313" key="3">
    <source>
        <dbReference type="Proteomes" id="UP000193778"/>
    </source>
</evidence>